<protein>
    <recommendedName>
        <fullName evidence="1">HAT C-terminal dimerisation domain-containing protein</fullName>
    </recommendedName>
</protein>
<dbReference type="SUPFAM" id="SSF53098">
    <property type="entry name" value="Ribonuclease H-like"/>
    <property type="match status" value="1"/>
</dbReference>
<dbReference type="GO" id="GO:0046983">
    <property type="term" value="F:protein dimerization activity"/>
    <property type="evidence" value="ECO:0007669"/>
    <property type="project" value="InterPro"/>
</dbReference>
<accession>A0A9P0CT66</accession>
<dbReference type="OrthoDB" id="6779073at2759"/>
<name>A0A9P0CT66_9CUCU</name>
<dbReference type="EMBL" id="OV651829">
    <property type="protein sequence ID" value="CAH1104589.1"/>
    <property type="molecule type" value="Genomic_DNA"/>
</dbReference>
<sequence>MDSVNYQHNRIRKRFADENRDSEDEAVTNSRNTFITSIYIKIVDIMTGQLRHRMESYSFLGTRFEIFIDLYDKDPHKINVEAKRLAKSYPNDLDIDSLINECLHSQGYMKLKNIKYLKECFAYINNNDLKSTFPNLVIAMRIFLTIPVTSCSAERGFSALNRINIWQLT</sequence>
<keyword evidence="3" id="KW-1185">Reference proteome</keyword>
<dbReference type="Pfam" id="PF05699">
    <property type="entry name" value="Dimer_Tnp_hAT"/>
    <property type="match status" value="1"/>
</dbReference>
<organism evidence="2 3">
    <name type="scientific">Psylliodes chrysocephalus</name>
    <dbReference type="NCBI Taxonomy" id="3402493"/>
    <lineage>
        <taxon>Eukaryota</taxon>
        <taxon>Metazoa</taxon>
        <taxon>Ecdysozoa</taxon>
        <taxon>Arthropoda</taxon>
        <taxon>Hexapoda</taxon>
        <taxon>Insecta</taxon>
        <taxon>Pterygota</taxon>
        <taxon>Neoptera</taxon>
        <taxon>Endopterygota</taxon>
        <taxon>Coleoptera</taxon>
        <taxon>Polyphaga</taxon>
        <taxon>Cucujiformia</taxon>
        <taxon>Chrysomeloidea</taxon>
        <taxon>Chrysomelidae</taxon>
        <taxon>Galerucinae</taxon>
        <taxon>Alticini</taxon>
        <taxon>Psylliodes</taxon>
    </lineage>
</organism>
<dbReference type="AlphaFoldDB" id="A0A9P0CT66"/>
<dbReference type="InterPro" id="IPR008906">
    <property type="entry name" value="HATC_C_dom"/>
</dbReference>
<dbReference type="Proteomes" id="UP001153636">
    <property type="component" value="Chromosome 17"/>
</dbReference>
<gene>
    <name evidence="2" type="ORF">PSYICH_LOCUS5415</name>
</gene>
<proteinExistence type="predicted"/>
<feature type="domain" description="HAT C-terminal dimerisation" evidence="1">
    <location>
        <begin position="129"/>
        <end position="162"/>
    </location>
</feature>
<evidence type="ECO:0000313" key="3">
    <source>
        <dbReference type="Proteomes" id="UP001153636"/>
    </source>
</evidence>
<evidence type="ECO:0000313" key="2">
    <source>
        <dbReference type="EMBL" id="CAH1104589.1"/>
    </source>
</evidence>
<evidence type="ECO:0000259" key="1">
    <source>
        <dbReference type="Pfam" id="PF05699"/>
    </source>
</evidence>
<reference evidence="2" key="1">
    <citation type="submission" date="2022-01" db="EMBL/GenBank/DDBJ databases">
        <authorList>
            <person name="King R."/>
        </authorList>
    </citation>
    <scope>NUCLEOTIDE SEQUENCE</scope>
</reference>
<dbReference type="InterPro" id="IPR012337">
    <property type="entry name" value="RNaseH-like_sf"/>
</dbReference>